<feature type="domain" description="Tf2-1-like SH3-like" evidence="1">
    <location>
        <begin position="182"/>
        <end position="244"/>
    </location>
</feature>
<evidence type="ECO:0000313" key="2">
    <source>
        <dbReference type="EMBL" id="CAB0009877.1"/>
    </source>
</evidence>
<gene>
    <name evidence="2" type="ORF">NTEN_LOCUS14950</name>
</gene>
<proteinExistence type="predicted"/>
<evidence type="ECO:0000313" key="3">
    <source>
        <dbReference type="Proteomes" id="UP000479000"/>
    </source>
</evidence>
<dbReference type="EMBL" id="CADCXU010022418">
    <property type="protein sequence ID" value="CAB0009877.1"/>
    <property type="molecule type" value="Genomic_DNA"/>
</dbReference>
<dbReference type="Proteomes" id="UP000479000">
    <property type="component" value="Unassembled WGS sequence"/>
</dbReference>
<dbReference type="AlphaFoldDB" id="A0A6H5H1W5"/>
<reference evidence="2 3" key="1">
    <citation type="submission" date="2020-02" db="EMBL/GenBank/DDBJ databases">
        <authorList>
            <person name="Ferguson B K."/>
        </authorList>
    </citation>
    <scope>NUCLEOTIDE SEQUENCE [LARGE SCALE GENOMIC DNA]</scope>
</reference>
<dbReference type="OrthoDB" id="6757706at2759"/>
<keyword evidence="3" id="KW-1185">Reference proteome</keyword>
<dbReference type="Pfam" id="PF24626">
    <property type="entry name" value="SH3_Tf2-1"/>
    <property type="match status" value="1"/>
</dbReference>
<accession>A0A6H5H1W5</accession>
<organism evidence="2 3">
    <name type="scientific">Nesidiocoris tenuis</name>
    <dbReference type="NCBI Taxonomy" id="355587"/>
    <lineage>
        <taxon>Eukaryota</taxon>
        <taxon>Metazoa</taxon>
        <taxon>Ecdysozoa</taxon>
        <taxon>Arthropoda</taxon>
        <taxon>Hexapoda</taxon>
        <taxon>Insecta</taxon>
        <taxon>Pterygota</taxon>
        <taxon>Neoptera</taxon>
        <taxon>Paraneoptera</taxon>
        <taxon>Hemiptera</taxon>
        <taxon>Heteroptera</taxon>
        <taxon>Panheteroptera</taxon>
        <taxon>Cimicomorpha</taxon>
        <taxon>Miridae</taxon>
        <taxon>Dicyphina</taxon>
        <taxon>Nesidiocoris</taxon>
    </lineage>
</organism>
<protein>
    <recommendedName>
        <fullName evidence="1">Tf2-1-like SH3-like domain-containing protein</fullName>
    </recommendedName>
</protein>
<sequence>MHPSTFKKRDEHCERNNDFSCAELAAALTSIRTQLCDIDARLNDNSKNQGAINSGSVPPHADQNQQLSNLLRDVVKTVKFDNDRDEDPHQYLAVLEPLLRTITDVTELKIYIAMTLGKKTKRWWYAVEKDVNNWYDFSRKFLERFWSEDIQDQVIQNVQNEKSKKQMDRVNRTRKYPSFTSGDLVLLETVRTSSAEAKTCAKLLPLWEGPFRIKNRVGQFTYELEIIGSRKSRGNFHVDLIVKYKEPLHPWLR</sequence>
<dbReference type="InterPro" id="IPR056924">
    <property type="entry name" value="SH3_Tf2-1"/>
</dbReference>
<name>A0A6H5H1W5_9HEMI</name>
<evidence type="ECO:0000259" key="1">
    <source>
        <dbReference type="Pfam" id="PF24626"/>
    </source>
</evidence>